<name>A0ABC8KBA3_ERUVS</name>
<dbReference type="SUPFAM" id="SSF53383">
    <property type="entry name" value="PLP-dependent transferases"/>
    <property type="match status" value="1"/>
</dbReference>
<dbReference type="Gene3D" id="3.90.1150.10">
    <property type="entry name" value="Aspartate Aminotransferase, domain 1"/>
    <property type="match status" value="1"/>
</dbReference>
<accession>A0ABC8KBA3</accession>
<organism evidence="5 6">
    <name type="scientific">Eruca vesicaria subsp. sativa</name>
    <name type="common">Garden rocket</name>
    <name type="synonym">Eruca sativa</name>
    <dbReference type="NCBI Taxonomy" id="29727"/>
    <lineage>
        <taxon>Eukaryota</taxon>
        <taxon>Viridiplantae</taxon>
        <taxon>Streptophyta</taxon>
        <taxon>Embryophyta</taxon>
        <taxon>Tracheophyta</taxon>
        <taxon>Spermatophyta</taxon>
        <taxon>Magnoliopsida</taxon>
        <taxon>eudicotyledons</taxon>
        <taxon>Gunneridae</taxon>
        <taxon>Pentapetalae</taxon>
        <taxon>rosids</taxon>
        <taxon>malvids</taxon>
        <taxon>Brassicales</taxon>
        <taxon>Brassicaceae</taxon>
        <taxon>Brassiceae</taxon>
        <taxon>Eruca</taxon>
    </lineage>
</organism>
<dbReference type="InterPro" id="IPR015424">
    <property type="entry name" value="PyrdxlP-dep_Trfase"/>
</dbReference>
<protein>
    <recommendedName>
        <fullName evidence="4">Aminotransferase class I/classII large domain-containing protein</fullName>
    </recommendedName>
</protein>
<dbReference type="InterPro" id="IPR015422">
    <property type="entry name" value="PyrdxlP-dep_Trfase_small"/>
</dbReference>
<feature type="domain" description="Aminotransferase class I/classII large" evidence="4">
    <location>
        <begin position="1"/>
        <end position="295"/>
    </location>
</feature>
<dbReference type="Pfam" id="PF00155">
    <property type="entry name" value="Aminotran_1_2"/>
    <property type="match status" value="1"/>
</dbReference>
<dbReference type="EMBL" id="CAKOAT010214710">
    <property type="protein sequence ID" value="CAH8355974.1"/>
    <property type="molecule type" value="Genomic_DNA"/>
</dbReference>
<comment type="caution">
    <text evidence="5">The sequence shown here is derived from an EMBL/GenBank/DDBJ whole genome shotgun (WGS) entry which is preliminary data.</text>
</comment>
<proteinExistence type="inferred from homology"/>
<dbReference type="InterPro" id="IPR004839">
    <property type="entry name" value="Aminotransferase_I/II_large"/>
</dbReference>
<evidence type="ECO:0000256" key="1">
    <source>
        <dbReference type="ARBA" id="ARBA00001933"/>
    </source>
</evidence>
<dbReference type="InterPro" id="IPR015421">
    <property type="entry name" value="PyrdxlP-dep_Trfase_major"/>
</dbReference>
<dbReference type="Gene3D" id="3.40.640.10">
    <property type="entry name" value="Type I PLP-dependent aspartate aminotransferase-like (Major domain)"/>
    <property type="match status" value="1"/>
</dbReference>
<evidence type="ECO:0000313" key="6">
    <source>
        <dbReference type="Proteomes" id="UP001642260"/>
    </source>
</evidence>
<dbReference type="CDD" id="cd00609">
    <property type="entry name" value="AAT_like"/>
    <property type="match status" value="1"/>
</dbReference>
<comment type="similarity">
    <text evidence="2">Belongs to the class-I pyridoxal-phosphate-dependent aminotransferase family.</text>
</comment>
<keyword evidence="6" id="KW-1185">Reference proteome</keyword>
<sequence>MTVGCKQAIELAVDLLARPKANILLPSPGWPWDLARSIYKKLEVRRYTFLPNNEIDFESVRKHADKKTFAIFIINPHNPNGNVYSKAHLSDLAILANELGIMVASDEVYRWTVFGKNPFVPMATFSNIVPVMTLGSISKGWCLPGWRTGWLALHDLDGVFESTKVVSAAREFLGITSKPPTVIQEAIPTILEKTPKEFFEKRQSTLRANVDEAYSRLEDIPYLTCPVKPEACTFLWTKLNFEMFEDIGDDVEFCVKLAQEENLVVLPGTAFGLSGWARHSIDMVPLTLDIAFDRLMSFCDNHKTSSLKTASSTTEGA</sequence>
<evidence type="ECO:0000256" key="2">
    <source>
        <dbReference type="ARBA" id="ARBA00007441"/>
    </source>
</evidence>
<gene>
    <name evidence="5" type="ORF">ERUC_LOCUS21729</name>
</gene>
<comment type="cofactor">
    <cofactor evidence="1">
        <name>pyridoxal 5'-phosphate</name>
        <dbReference type="ChEBI" id="CHEBI:597326"/>
    </cofactor>
</comment>
<dbReference type="PANTHER" id="PTHR45744">
    <property type="entry name" value="TYROSINE AMINOTRANSFERASE"/>
    <property type="match status" value="1"/>
</dbReference>
<dbReference type="Proteomes" id="UP001642260">
    <property type="component" value="Unassembled WGS sequence"/>
</dbReference>
<dbReference type="PANTHER" id="PTHR45744:SF10">
    <property type="entry name" value="CYSTINE LYASE CORI3-RELATED"/>
    <property type="match status" value="1"/>
</dbReference>
<evidence type="ECO:0000259" key="4">
    <source>
        <dbReference type="Pfam" id="PF00155"/>
    </source>
</evidence>
<evidence type="ECO:0000256" key="3">
    <source>
        <dbReference type="ARBA" id="ARBA00022898"/>
    </source>
</evidence>
<dbReference type="AlphaFoldDB" id="A0ABC8KBA3"/>
<reference evidence="5 6" key="1">
    <citation type="submission" date="2022-03" db="EMBL/GenBank/DDBJ databases">
        <authorList>
            <person name="Macdonald S."/>
            <person name="Ahmed S."/>
            <person name="Newling K."/>
        </authorList>
    </citation>
    <scope>NUCLEOTIDE SEQUENCE [LARGE SCALE GENOMIC DNA]</scope>
</reference>
<evidence type="ECO:0000313" key="5">
    <source>
        <dbReference type="EMBL" id="CAH8355974.1"/>
    </source>
</evidence>
<keyword evidence="3" id="KW-0663">Pyridoxal phosphate</keyword>
<dbReference type="InterPro" id="IPR005958">
    <property type="entry name" value="TyrNic_aminoTrfase"/>
</dbReference>
<dbReference type="NCBIfam" id="TIGR01265">
    <property type="entry name" value="tyr_nico_aTase"/>
    <property type="match status" value="1"/>
</dbReference>